<feature type="transmembrane region" description="Helical" evidence="10">
    <location>
        <begin position="1162"/>
        <end position="1185"/>
    </location>
</feature>
<comment type="subunit">
    <text evidence="10">Forms a complex with SecF. Part of the essential Sec protein translocation apparatus which comprises SecA, SecYEG and auxiliary proteins SecDF. Other proteins may also be involved.</text>
</comment>
<dbReference type="FunFam" id="1.20.1640.10:FF:000004">
    <property type="entry name" value="Protein translocase subunit SecD"/>
    <property type="match status" value="1"/>
</dbReference>
<dbReference type="GO" id="GO:0006605">
    <property type="term" value="P:protein targeting"/>
    <property type="evidence" value="ECO:0007669"/>
    <property type="project" value="UniProtKB-UniRule"/>
</dbReference>
<dbReference type="OrthoDB" id="9805019at2"/>
<keyword evidence="7 10" id="KW-1133">Transmembrane helix</keyword>
<accession>A3ZPY2</accession>
<keyword evidence="3 10" id="KW-1003">Cell membrane</keyword>
<keyword evidence="8 10" id="KW-0811">Translocation</keyword>
<evidence type="ECO:0000313" key="15">
    <source>
        <dbReference type="Proteomes" id="UP000004358"/>
    </source>
</evidence>
<sequence>MRRQIGRRAILELSKMQKYVAMTLALVLTAAAMAWGPDVNTESWLGDISLTAQASAQDAALTAPGDPVAPTETAAEDPAVADGENGSSLLKLVMALAILGVPIAAGIFLANTLRMPTYGWRLAVIFCTMVIGVTAVVRYWPPKFGIDLQGGVILIYEIDEDETKIYLAEQKKTGEDQKPSETESTADQDGGTAYNMNELLANLKNRVNPSGVREVVIRAYGSKQVEVIIPNAESADLAVIKDKITTAGMLEFMIVANANDHVTLLNRARESKQRGERYVVSSTGRAEGKWVGIRKDEEGEYQWPNFGSFTASTDGSPVQTSAGFLVRGGQSTGQPLQVLMKMEPKPLTGGYLTAARRTYDTNNGSLAVEFNLNSTGASLMSKLTRDNLPDDTRERQLGIVMDDYIVSAPSVQGVIGDRGIITGRFTEADIEKLTGVLQAGKLPVVLRKEPISEQTISATLGDDTIRKGQWAVGISLSLVLVFMAIYYRVAGLVACAAVLLNLVLILAAMILFNADLTLPGIAGLVLTVGMSVDANVLIYERIREELNHGASLRMALVNGFSKATTTIVDANLTTLITALVLYRIGTDQVRGFAVTLVLGIVMSMFTAIFCSRVFFDIAEKKRWLTTLKMMPTASGAKFDFLGKRQMAMSISLVLIVIGVIAVGARGKTIFDIDFNGGSSVQVYLKEALPIATVREMVSEKLPDVSISSVTLEGKENQIYKIDTSLTGLGKLGSIKVTDRTGKSATVDLSGADSLREITVAINNSGTQLNADLTANRGGIQIRDTSNSTSGTMSIESAGDLKTAERLNLKFAVDEPRYVTGDIPEGVQVVQAELENIFRTESGESMLIMHNVSVSEVDAIKGDEEPETTAPPEATSEAAPEEPAADAQSSNRTRRTDLPSDEMLALAQEGDAEPPAETPAPKEETPQTEAPMSETPKTETPAEPAKVESQPEAPAAEMKEPAPMTETPAAETPAAEVPLEETDPDEEPIIDAGTKIAPLQFESTLTFDEKITAQTLQSLVLQAADQLGIERPQIHLLRDGLAIPLDSSVSGTEWTVQLSGAKENASKIFDSIRNELSSTPVWPSSSNIGAQVAGDMQQMAIFALVLSLVGVVAYIWFRFQNLAFGLAAVVALVHDVLITLGALALTTWLQYVFGFLQIDEMKISLPVVAAFLTLIGYSLNDTIVVFDRIREVRGKSHELTIDMVNASINQTLGRTILTSLTTFIVVVILFFLGGEGVHSFSFALVVGIFVGTYSSIFIASPVLVWLMNREKKRGAAA</sequence>
<evidence type="ECO:0000256" key="10">
    <source>
        <dbReference type="HAMAP-Rule" id="MF_01463"/>
    </source>
</evidence>
<dbReference type="InterPro" id="IPR054384">
    <property type="entry name" value="SecDF_P1_head"/>
</dbReference>
<comment type="subunit">
    <text evidence="11">Forms a complex with SecD. Part of the essential Sec protein translocation apparatus which comprises SecA, SecYEG and auxiliary proteins SecDF. Other proteins may also be involved.</text>
</comment>
<feature type="transmembrane region" description="Helical" evidence="10">
    <location>
        <begin position="646"/>
        <end position="664"/>
    </location>
</feature>
<dbReference type="Proteomes" id="UP000004358">
    <property type="component" value="Unassembled WGS sequence"/>
</dbReference>
<comment type="function">
    <text evidence="10">Part of the Sec protein translocase complex. Interacts with the SecYEG preprotein conducting channel. SecDF uses the proton motive force (PMF) to complete protein translocation after the ATP-dependent function of SecA.</text>
</comment>
<dbReference type="InterPro" id="IPR022813">
    <property type="entry name" value="SecD/SecF_arch_bac"/>
</dbReference>
<dbReference type="STRING" id="314230.DSM3645_22726"/>
<dbReference type="InterPro" id="IPR000731">
    <property type="entry name" value="SSD"/>
</dbReference>
<protein>
    <recommendedName>
        <fullName evidence="10 11">Multifunctional fusion protein</fullName>
    </recommendedName>
    <domain>
        <recommendedName>
            <fullName evidence="10">Protein translocase subunit SecD</fullName>
        </recommendedName>
    </domain>
    <domain>
        <recommendedName>
            <fullName evidence="11">Protein-export membrane protein SecF</fullName>
        </recommendedName>
    </domain>
</protein>
<evidence type="ECO:0000256" key="5">
    <source>
        <dbReference type="ARBA" id="ARBA00022692"/>
    </source>
</evidence>
<dbReference type="HAMAP" id="MF_01464_B">
    <property type="entry name" value="SecF_B"/>
    <property type="match status" value="1"/>
</dbReference>
<dbReference type="Pfam" id="PF02355">
    <property type="entry name" value="SecD_SecF_C"/>
    <property type="match status" value="2"/>
</dbReference>
<feature type="transmembrane region" description="Helical" evidence="10">
    <location>
        <begin position="518"/>
        <end position="539"/>
    </location>
</feature>
<dbReference type="eggNOG" id="COG0342">
    <property type="taxonomic scope" value="Bacteria"/>
</dbReference>
<feature type="transmembrane region" description="Helical" evidence="10">
    <location>
        <begin position="1098"/>
        <end position="1116"/>
    </location>
</feature>
<feature type="transmembrane region" description="Helical" evidence="10">
    <location>
        <begin position="492"/>
        <end position="512"/>
    </location>
</feature>
<dbReference type="EMBL" id="AANZ01000005">
    <property type="protein sequence ID" value="EAQ81255.1"/>
    <property type="molecule type" value="Genomic_DNA"/>
</dbReference>
<dbReference type="SUPFAM" id="SSF82866">
    <property type="entry name" value="Multidrug efflux transporter AcrB transmembrane domain"/>
    <property type="match status" value="2"/>
</dbReference>
<dbReference type="Gene3D" id="3.30.70.3220">
    <property type="match status" value="1"/>
</dbReference>
<dbReference type="InterPro" id="IPR048634">
    <property type="entry name" value="SecD_SecF_C"/>
</dbReference>
<evidence type="ECO:0000256" key="11">
    <source>
        <dbReference type="HAMAP-Rule" id="MF_01464"/>
    </source>
</evidence>
<dbReference type="Gene3D" id="3.30.1360.200">
    <property type="match status" value="1"/>
</dbReference>
<dbReference type="GO" id="GO:0005886">
    <property type="term" value="C:plasma membrane"/>
    <property type="evidence" value="ECO:0007669"/>
    <property type="project" value="UniProtKB-SubCell"/>
</dbReference>
<dbReference type="InterPro" id="IPR022645">
    <property type="entry name" value="SecD/SecF_bac"/>
</dbReference>
<dbReference type="HOGENOM" id="CLU_007894_3_0_0"/>
<evidence type="ECO:0000256" key="9">
    <source>
        <dbReference type="ARBA" id="ARBA00023136"/>
    </source>
</evidence>
<dbReference type="AlphaFoldDB" id="A3ZPY2"/>
<comment type="subcellular location">
    <subcellularLocation>
        <location evidence="1 10">Cell membrane</location>
        <topology evidence="1 10">Multi-pass membrane protein</topology>
    </subcellularLocation>
</comment>
<dbReference type="InterPro" id="IPR005665">
    <property type="entry name" value="SecF_bac"/>
</dbReference>
<comment type="caution">
    <text evidence="10">Lacks conserved residue(s) required for the propagation of feature annotation.</text>
</comment>
<evidence type="ECO:0000256" key="6">
    <source>
        <dbReference type="ARBA" id="ARBA00022927"/>
    </source>
</evidence>
<dbReference type="PRINTS" id="PR01755">
    <property type="entry name" value="SECFTRNLCASE"/>
</dbReference>
<dbReference type="InterPro" id="IPR005791">
    <property type="entry name" value="SecD"/>
</dbReference>
<keyword evidence="4" id="KW-0997">Cell inner membrane</keyword>
<evidence type="ECO:0000259" key="13">
    <source>
        <dbReference type="PROSITE" id="PS50156"/>
    </source>
</evidence>
<feature type="transmembrane region" description="Helical" evidence="10">
    <location>
        <begin position="560"/>
        <end position="585"/>
    </location>
</feature>
<feature type="compositionally biased region" description="Low complexity" evidence="12">
    <location>
        <begin position="867"/>
        <end position="877"/>
    </location>
</feature>
<feature type="compositionally biased region" description="Low complexity" evidence="12">
    <location>
        <begin position="950"/>
        <end position="976"/>
    </location>
</feature>
<feature type="region of interest" description="Disordered" evidence="12">
    <location>
        <begin position="61"/>
        <end position="80"/>
    </location>
</feature>
<feature type="transmembrane region" description="Helical" evidence="10">
    <location>
        <begin position="122"/>
        <end position="140"/>
    </location>
</feature>
<feature type="region of interest" description="Disordered" evidence="12">
    <location>
        <begin position="909"/>
        <end position="984"/>
    </location>
</feature>
<dbReference type="InterPro" id="IPR055344">
    <property type="entry name" value="SecD_SecF_C_bact"/>
</dbReference>
<keyword evidence="6 10" id="KW-0653">Protein transport</keyword>
<feature type="compositionally biased region" description="Basic and acidic residues" evidence="12">
    <location>
        <begin position="170"/>
        <end position="181"/>
    </location>
</feature>
<evidence type="ECO:0000313" key="14">
    <source>
        <dbReference type="EMBL" id="EAQ81255.1"/>
    </source>
</evidence>
<feature type="transmembrane region" description="Helical" evidence="10">
    <location>
        <begin position="92"/>
        <end position="110"/>
    </location>
</feature>
<evidence type="ECO:0000256" key="3">
    <source>
        <dbReference type="ARBA" id="ARBA00022475"/>
    </source>
</evidence>
<comment type="caution">
    <text evidence="14">The sequence shown here is derived from an EMBL/GenBank/DDBJ whole genome shotgun (WGS) entry which is preliminary data.</text>
</comment>
<dbReference type="Gene3D" id="1.20.1640.10">
    <property type="entry name" value="Multidrug efflux transporter AcrB transmembrane domain"/>
    <property type="match status" value="2"/>
</dbReference>
<dbReference type="GO" id="GO:0043952">
    <property type="term" value="P:protein transport by the Sec complex"/>
    <property type="evidence" value="ECO:0007669"/>
    <property type="project" value="UniProtKB-UniRule"/>
</dbReference>
<feature type="region of interest" description="Disordered" evidence="12">
    <location>
        <begin position="170"/>
        <end position="192"/>
    </location>
</feature>
<dbReference type="NCBIfam" id="TIGR00916">
    <property type="entry name" value="2A0604s01"/>
    <property type="match status" value="1"/>
</dbReference>
<organism evidence="14 15">
    <name type="scientific">Blastopirellula marina DSM 3645</name>
    <dbReference type="NCBI Taxonomy" id="314230"/>
    <lineage>
        <taxon>Bacteria</taxon>
        <taxon>Pseudomonadati</taxon>
        <taxon>Planctomycetota</taxon>
        <taxon>Planctomycetia</taxon>
        <taxon>Pirellulales</taxon>
        <taxon>Pirellulaceae</taxon>
        <taxon>Blastopirellula</taxon>
    </lineage>
</organism>
<feature type="transmembrane region" description="Helical" evidence="10">
    <location>
        <begin position="470"/>
        <end position="487"/>
    </location>
</feature>
<name>A3ZPY2_9BACT</name>
<dbReference type="NCBIfam" id="TIGR01129">
    <property type="entry name" value="secD"/>
    <property type="match status" value="1"/>
</dbReference>
<comment type="similarity">
    <text evidence="11">Belongs to the SecD/SecF family. SecF subfamily.</text>
</comment>
<keyword evidence="9 10" id="KW-0472">Membrane</keyword>
<dbReference type="PROSITE" id="PS50156">
    <property type="entry name" value="SSD"/>
    <property type="match status" value="1"/>
</dbReference>
<reference evidence="14 15" key="1">
    <citation type="submission" date="2006-02" db="EMBL/GenBank/DDBJ databases">
        <authorList>
            <person name="Amann R."/>
            <person name="Ferriera S."/>
            <person name="Johnson J."/>
            <person name="Kravitz S."/>
            <person name="Halpern A."/>
            <person name="Remington K."/>
            <person name="Beeson K."/>
            <person name="Tran B."/>
            <person name="Rogers Y.-H."/>
            <person name="Friedman R."/>
            <person name="Venter J.C."/>
        </authorList>
    </citation>
    <scope>NUCLEOTIDE SEQUENCE [LARGE SCALE GENOMIC DNA]</scope>
    <source>
        <strain evidence="14 15">DSM 3645</strain>
    </source>
</reference>
<evidence type="ECO:0000256" key="7">
    <source>
        <dbReference type="ARBA" id="ARBA00022989"/>
    </source>
</evidence>
<feature type="domain" description="SSD" evidence="13">
    <location>
        <begin position="1099"/>
        <end position="1264"/>
    </location>
</feature>
<dbReference type="PANTHER" id="PTHR30081:SF1">
    <property type="entry name" value="PROTEIN TRANSLOCASE SUBUNIT SECD"/>
    <property type="match status" value="1"/>
</dbReference>
<evidence type="ECO:0000256" key="12">
    <source>
        <dbReference type="SAM" id="MobiDB-lite"/>
    </source>
</evidence>
<feature type="transmembrane region" description="Helical" evidence="10">
    <location>
        <begin position="1239"/>
        <end position="1265"/>
    </location>
</feature>
<feature type="transmembrane region" description="Helical" evidence="10">
    <location>
        <begin position="20"/>
        <end position="37"/>
    </location>
</feature>
<keyword evidence="5 10" id="KW-0812">Transmembrane</keyword>
<dbReference type="PANTHER" id="PTHR30081">
    <property type="entry name" value="PROTEIN-EXPORT MEMBRANE PROTEIN SEC"/>
    <property type="match status" value="1"/>
</dbReference>
<dbReference type="HAMAP" id="MF_01463_B">
    <property type="entry name" value="SecD_B"/>
    <property type="match status" value="1"/>
</dbReference>
<proteinExistence type="inferred from homology"/>
<dbReference type="Pfam" id="PF22599">
    <property type="entry name" value="SecDF_P1_head"/>
    <property type="match status" value="1"/>
</dbReference>
<dbReference type="GO" id="GO:0065002">
    <property type="term" value="P:intracellular protein transmembrane transport"/>
    <property type="evidence" value="ECO:0007669"/>
    <property type="project" value="UniProtKB-UniRule"/>
</dbReference>
<comment type="similarity">
    <text evidence="10">Belongs to the SecD/SecF family. SecD subfamily.</text>
</comment>
<feature type="transmembrane region" description="Helical" evidence="10">
    <location>
        <begin position="1215"/>
        <end position="1233"/>
    </location>
</feature>
<feature type="transmembrane region" description="Helical" evidence="10">
    <location>
        <begin position="1123"/>
        <end position="1150"/>
    </location>
</feature>
<dbReference type="NCBIfam" id="TIGR00966">
    <property type="entry name" value="transloc_SecF"/>
    <property type="match status" value="1"/>
</dbReference>
<keyword evidence="2 10" id="KW-0813">Transport</keyword>
<gene>
    <name evidence="10" type="primary">secD</name>
    <name evidence="11" type="synonym">secF</name>
    <name evidence="14" type="ORF">DSM3645_22726</name>
</gene>
<evidence type="ECO:0000256" key="2">
    <source>
        <dbReference type="ARBA" id="ARBA00022448"/>
    </source>
</evidence>
<dbReference type="eggNOG" id="COG0341">
    <property type="taxonomic scope" value="Bacteria"/>
</dbReference>
<evidence type="ECO:0000256" key="4">
    <source>
        <dbReference type="ARBA" id="ARBA00022519"/>
    </source>
</evidence>
<evidence type="ECO:0000256" key="8">
    <source>
        <dbReference type="ARBA" id="ARBA00023010"/>
    </source>
</evidence>
<evidence type="ECO:0000256" key="1">
    <source>
        <dbReference type="ARBA" id="ARBA00004651"/>
    </source>
</evidence>
<feature type="region of interest" description="Disordered" evidence="12">
    <location>
        <begin position="863"/>
        <end position="896"/>
    </location>
</feature>
<dbReference type="GO" id="GO:0015450">
    <property type="term" value="F:protein-transporting ATPase activity"/>
    <property type="evidence" value="ECO:0007669"/>
    <property type="project" value="InterPro"/>
</dbReference>
<feature type="transmembrane region" description="Helical" evidence="10">
    <location>
        <begin position="591"/>
        <end position="615"/>
    </location>
</feature>